<proteinExistence type="predicted"/>
<dbReference type="NCBIfam" id="NF033746">
    <property type="entry name" value="class_D_sortase"/>
    <property type="match status" value="1"/>
</dbReference>
<dbReference type="SUPFAM" id="SSF63817">
    <property type="entry name" value="Sortase"/>
    <property type="match status" value="1"/>
</dbReference>
<dbReference type="CDD" id="cd05828">
    <property type="entry name" value="Sortase_D_1"/>
    <property type="match status" value="1"/>
</dbReference>
<dbReference type="InterPro" id="IPR041999">
    <property type="entry name" value="Sortase_D_1"/>
</dbReference>
<evidence type="ECO:0000313" key="3">
    <source>
        <dbReference type="EMBL" id="MCV9886461.1"/>
    </source>
</evidence>
<comment type="caution">
    <text evidence="3">The sequence shown here is derived from an EMBL/GenBank/DDBJ whole genome shotgun (WGS) entry which is preliminary data.</text>
</comment>
<dbReference type="Gene3D" id="2.40.260.10">
    <property type="entry name" value="Sortase"/>
    <property type="match status" value="1"/>
</dbReference>
<organism evidence="3 4">
    <name type="scientific">Metabacillus halosaccharovorans</name>
    <dbReference type="NCBI Taxonomy" id="930124"/>
    <lineage>
        <taxon>Bacteria</taxon>
        <taxon>Bacillati</taxon>
        <taxon>Bacillota</taxon>
        <taxon>Bacilli</taxon>
        <taxon>Bacillales</taxon>
        <taxon>Bacillaceae</taxon>
        <taxon>Metabacillus</taxon>
    </lineage>
</organism>
<dbReference type="PROSITE" id="PS51257">
    <property type="entry name" value="PROKAR_LIPOPROTEIN"/>
    <property type="match status" value="1"/>
</dbReference>
<evidence type="ECO:0000256" key="1">
    <source>
        <dbReference type="ARBA" id="ARBA00022801"/>
    </source>
</evidence>
<gene>
    <name evidence="3" type="ORF">OIH86_12515</name>
</gene>
<name>A0ABT3DIW5_9BACI</name>
<dbReference type="NCBIfam" id="TIGR01076">
    <property type="entry name" value="sortase_fam"/>
    <property type="match status" value="1"/>
</dbReference>
<accession>A0ABT3DIW5</accession>
<dbReference type="InterPro" id="IPR053525">
    <property type="entry name" value="Sortase_D"/>
</dbReference>
<protein>
    <submittedName>
        <fullName evidence="3">Class D sortase</fullName>
    </submittedName>
</protein>
<dbReference type="RefSeq" id="WP_264143055.1">
    <property type="nucleotide sequence ID" value="NZ_JAOYEY010000038.1"/>
</dbReference>
<dbReference type="InterPro" id="IPR005754">
    <property type="entry name" value="Sortase"/>
</dbReference>
<keyword evidence="1" id="KW-0378">Hydrolase</keyword>
<evidence type="ECO:0000313" key="4">
    <source>
        <dbReference type="Proteomes" id="UP001526147"/>
    </source>
</evidence>
<dbReference type="InterPro" id="IPR023365">
    <property type="entry name" value="Sortase_dom-sf"/>
</dbReference>
<sequence>MITRFVSFLSFGFIIVGCSFIIYQSYWLSNMFLSVEKDVHAPYSKPGIGKAFQTVTSFPIEEGEKIGILSIPKLEKTLPIYEGVGEDILKKGIGHIPSTPLPGQQSNAVLSGHRDTFFRGLDRLKIGDSLIVTSNNKTYIFKIKKIRIVDKNDQTVIVPKPRSSLTLTTCYPFTYIGPAPQRYIIEAQLLTKPKIEQ</sequence>
<keyword evidence="2" id="KW-0472">Membrane</keyword>
<keyword evidence="4" id="KW-1185">Reference proteome</keyword>
<keyword evidence="2" id="KW-0812">Transmembrane</keyword>
<feature type="transmembrane region" description="Helical" evidence="2">
    <location>
        <begin position="6"/>
        <end position="28"/>
    </location>
</feature>
<reference evidence="3 4" key="1">
    <citation type="submission" date="2022-10" db="EMBL/GenBank/DDBJ databases">
        <title>Draft genome assembly of moderately radiation resistant bacterium Metabacillus halosaccharovorans.</title>
        <authorList>
            <person name="Pal S."/>
            <person name="Gopinathan A."/>
        </authorList>
    </citation>
    <scope>NUCLEOTIDE SEQUENCE [LARGE SCALE GENOMIC DNA]</scope>
    <source>
        <strain evidence="3 4">VITHBRA001</strain>
    </source>
</reference>
<dbReference type="Pfam" id="PF04203">
    <property type="entry name" value="Sortase"/>
    <property type="match status" value="1"/>
</dbReference>
<keyword evidence="2" id="KW-1133">Transmembrane helix</keyword>
<evidence type="ECO:0000256" key="2">
    <source>
        <dbReference type="SAM" id="Phobius"/>
    </source>
</evidence>
<dbReference type="Proteomes" id="UP001526147">
    <property type="component" value="Unassembled WGS sequence"/>
</dbReference>
<dbReference type="EMBL" id="JAOYEY010000038">
    <property type="protein sequence ID" value="MCV9886461.1"/>
    <property type="molecule type" value="Genomic_DNA"/>
</dbReference>